<dbReference type="EMBL" id="UPXP01000032">
    <property type="protein sequence ID" value="VBB40964.1"/>
    <property type="molecule type" value="Genomic_DNA"/>
</dbReference>
<keyword evidence="4" id="KW-0472">Membrane</keyword>
<dbReference type="Pfam" id="PF04357">
    <property type="entry name" value="TamB"/>
    <property type="match status" value="1"/>
</dbReference>
<organism evidence="6">
    <name type="scientific">uncultured Spirochaetota bacterium</name>
    <dbReference type="NCBI Taxonomy" id="460511"/>
    <lineage>
        <taxon>Bacteria</taxon>
        <taxon>Pseudomonadati</taxon>
        <taxon>Spirochaetota</taxon>
        <taxon>environmental samples</taxon>
    </lineage>
</organism>
<name>A0A652ZYU8_9SPIR</name>
<evidence type="ECO:0000256" key="1">
    <source>
        <dbReference type="ARBA" id="ARBA00004167"/>
    </source>
</evidence>
<accession>A0A652ZYU8</accession>
<evidence type="ECO:0000259" key="5">
    <source>
        <dbReference type="Pfam" id="PF04357"/>
    </source>
</evidence>
<keyword evidence="2" id="KW-0812">Transmembrane</keyword>
<gene>
    <name evidence="6" type="ORF">TRIP_E380080</name>
</gene>
<reference evidence="6" key="1">
    <citation type="submission" date="2018-07" db="EMBL/GenBank/DDBJ databases">
        <authorList>
            <consortium name="Genoscope - CEA"/>
            <person name="William W."/>
        </authorList>
    </citation>
    <scope>NUCLEOTIDE SEQUENCE</scope>
    <source>
        <strain evidence="6">IK1</strain>
    </source>
</reference>
<dbReference type="GO" id="GO:0009306">
    <property type="term" value="P:protein secretion"/>
    <property type="evidence" value="ECO:0007669"/>
    <property type="project" value="InterPro"/>
</dbReference>
<evidence type="ECO:0000256" key="4">
    <source>
        <dbReference type="ARBA" id="ARBA00023136"/>
    </source>
</evidence>
<dbReference type="GO" id="GO:0005886">
    <property type="term" value="C:plasma membrane"/>
    <property type="evidence" value="ECO:0007669"/>
    <property type="project" value="InterPro"/>
</dbReference>
<protein>
    <recommendedName>
        <fullName evidence="5">Translocation and assembly module TamB C-terminal domain-containing protein</fullName>
    </recommendedName>
</protein>
<evidence type="ECO:0000313" key="6">
    <source>
        <dbReference type="EMBL" id="VBB40964.1"/>
    </source>
</evidence>
<dbReference type="InterPro" id="IPR007452">
    <property type="entry name" value="TamB_C"/>
</dbReference>
<proteinExistence type="predicted"/>
<evidence type="ECO:0000256" key="3">
    <source>
        <dbReference type="ARBA" id="ARBA00022989"/>
    </source>
</evidence>
<evidence type="ECO:0000256" key="2">
    <source>
        <dbReference type="ARBA" id="ARBA00022692"/>
    </source>
</evidence>
<feature type="domain" description="Translocation and assembly module TamB C-terminal" evidence="5">
    <location>
        <begin position="932"/>
        <end position="1122"/>
    </location>
</feature>
<dbReference type="AlphaFoldDB" id="A0A652ZYU8"/>
<comment type="subcellular location">
    <subcellularLocation>
        <location evidence="1">Membrane</location>
        <topology evidence="1">Single-pass membrane protein</topology>
    </subcellularLocation>
</comment>
<keyword evidence="3" id="KW-1133">Transmembrane helix</keyword>
<sequence>MGYELELGYGYGSKEFRGEVKLRGLRPSGVVDMGGGVFEELAGLEYEGEVRGSYGQGGLWYEGEVKVRGQEGQEVAGVDTGGSWLGLKLKGNGEGVEELKAEGFLWGYELGFEGGLEYEGLGIRGALRVGRGGEELKGRLGGKGGKYGLSMEDGALVGLEYRNVSVGYEEVEDRYDVTVGGEIGGGKVEGSGSILKGGKGYEAGLWVEGLSVGWVKDVLGWGGVKVGELGIEGGEVSGEFGVRGDYKEVAWVVGGLRGKVRGRFGEVEVRGSGVGDGRGYEVKGVGIGYRGKEVGIEGKGGYGEGELGFEGELRYGGLGYEVGFLYRGEEVRVWGGYGLEGKVRRVSGGGYEGEVKAEGVPVEVGGGVIYGDIEGKVRYGGGEVWVEAGRLGLRYEGEGEYPALRAEGVRYEKGELRVERLLVNGQGYGLTGTLQASLGETVPAGSRLPDIKLAGNFNGLANSNESYLFDALYSGDVIDAKIDFKGFSLSRFAPEDFKGELRGRLNLKGALDISVLDISALDGLALPWGRLPSLSLETSLDNGEFKNRPLALSLKASLVGGKLSLEAPSIDYAGHRIEKLAAQVALQEGKAQFVGDYRKNLGAQKLEATIVGDAEFRFEGGATGLAAKTFSTEFSGTLANIKFHETLVRSWTFSGSYGNEGFELQGGGGDLRAALSPDGSFELSLDDDFPILASAKGRMDGNLLSAKVDNIRIDLAKFGSFLPIENIKVLNGELTGSLTINGPLVDPEINGALAVRGGVFESTALLKDRFGPFNSYVNFNGRNVELIPTVIPLSTGSVEVSASGLLDNWTLSDLGFNVVTRNDSVVVLSTKIAGITLIDARAQLNIALSLDAGTLVATGSVYLDRGQALIDPQGFGPETQQPIDPNAPTFRIDASISFGKQLEVYLPDANLPLIRGFTLPKSLLYLKFDSGSGEFTLDGAIDLRSGYVFYYLRNFFIRSATIEFAENSNKFNPLVTVDAELRESGREGLVRINLSTEKAPLSNLNPRLSSIPFYSETELIAIMSGGVLAVDTSKSLTIREAAIASSEFIPQLNIFKSFEQRVQKALGMDIVFIRSSFMQRWLLDLTKPSSEPNAEDPLARYLDQSELYIGRYLTDSAFFHASLRFREDPLVSSSRLRLDSEFGIELDSPFGQINWSITPFLGEGSLVSGQELSLSWRFVY</sequence>